<name>A0ABS4X7Y9_9MICC</name>
<comment type="caution">
    <text evidence="1">The sequence shown here is derived from an EMBL/GenBank/DDBJ whole genome shotgun (WGS) entry which is preliminary data.</text>
</comment>
<accession>A0ABS4X7Y9</accession>
<protein>
    <submittedName>
        <fullName evidence="1">Uncharacterized protein</fullName>
    </submittedName>
</protein>
<sequence>MTSHLHTAPATSANPLPRFAGDWITAWLDHDPGTGLLQLGAGPSEWLLQAVAPEKLAAALEGRGPVEVQFNPELLVLLLPGAFSSAGTSFFRLRG</sequence>
<reference evidence="1 2" key="1">
    <citation type="submission" date="2021-03" db="EMBL/GenBank/DDBJ databases">
        <title>Sequencing the genomes of 1000 actinobacteria strains.</title>
        <authorList>
            <person name="Klenk H.-P."/>
        </authorList>
    </citation>
    <scope>NUCLEOTIDE SEQUENCE [LARGE SCALE GENOMIC DNA]</scope>
    <source>
        <strain evidence="1 2">DSM 15797</strain>
    </source>
</reference>
<dbReference type="EMBL" id="JAGIOF010000001">
    <property type="protein sequence ID" value="MBP2384592.1"/>
    <property type="molecule type" value="Genomic_DNA"/>
</dbReference>
<organism evidence="1 2">
    <name type="scientific">Paeniglutamicibacter kerguelensis</name>
    <dbReference type="NCBI Taxonomy" id="254788"/>
    <lineage>
        <taxon>Bacteria</taxon>
        <taxon>Bacillati</taxon>
        <taxon>Actinomycetota</taxon>
        <taxon>Actinomycetes</taxon>
        <taxon>Micrococcales</taxon>
        <taxon>Micrococcaceae</taxon>
        <taxon>Paeniglutamicibacter</taxon>
    </lineage>
</organism>
<evidence type="ECO:0000313" key="2">
    <source>
        <dbReference type="Proteomes" id="UP001296993"/>
    </source>
</evidence>
<dbReference type="Proteomes" id="UP001296993">
    <property type="component" value="Unassembled WGS sequence"/>
</dbReference>
<keyword evidence="2" id="KW-1185">Reference proteome</keyword>
<dbReference type="RefSeq" id="WP_209995241.1">
    <property type="nucleotide sequence ID" value="NZ_BAAAJY010000008.1"/>
</dbReference>
<proteinExistence type="predicted"/>
<gene>
    <name evidence="1" type="ORF">JOF47_000103</name>
</gene>
<evidence type="ECO:0000313" key="1">
    <source>
        <dbReference type="EMBL" id="MBP2384592.1"/>
    </source>
</evidence>